<sequence>MIKVVCCSPDKIRDKLCCKGGKTIKSIEIVEPSKPKEPKKPKEPEKTKAPEKPKEPEKPKTSVLVQYFCEENSSGCRIM</sequence>
<evidence type="ECO:0000313" key="3">
    <source>
        <dbReference type="Proteomes" id="UP001188597"/>
    </source>
</evidence>
<name>A0AA89B0I2_9ASTE</name>
<dbReference type="EMBL" id="JAVXUP010000699">
    <property type="protein sequence ID" value="KAK3022650.1"/>
    <property type="molecule type" value="Genomic_DNA"/>
</dbReference>
<feature type="compositionally biased region" description="Basic and acidic residues" evidence="1">
    <location>
        <begin position="31"/>
        <end position="59"/>
    </location>
</feature>
<keyword evidence="3" id="KW-1185">Reference proteome</keyword>
<gene>
    <name evidence="2" type="ORF">RJ639_045416</name>
</gene>
<accession>A0AA89B0I2</accession>
<dbReference type="AlphaFoldDB" id="A0AA89B0I2"/>
<dbReference type="Proteomes" id="UP001188597">
    <property type="component" value="Unassembled WGS sequence"/>
</dbReference>
<dbReference type="PANTHER" id="PTHR47005">
    <property type="entry name" value="HEAVY METAL TRANSPORT/DETOXIFICATION SUPERFAMILY PROTEIN"/>
    <property type="match status" value="1"/>
</dbReference>
<evidence type="ECO:0000256" key="1">
    <source>
        <dbReference type="SAM" id="MobiDB-lite"/>
    </source>
</evidence>
<protein>
    <submittedName>
        <fullName evidence="2">Uncharacterized protein</fullName>
    </submittedName>
</protein>
<comment type="caution">
    <text evidence="2">The sequence shown here is derived from an EMBL/GenBank/DDBJ whole genome shotgun (WGS) entry which is preliminary data.</text>
</comment>
<reference evidence="2" key="1">
    <citation type="submission" date="2022-12" db="EMBL/GenBank/DDBJ databases">
        <title>Draft genome assemblies for two species of Escallonia (Escalloniales).</title>
        <authorList>
            <person name="Chanderbali A."/>
            <person name="Dervinis C."/>
            <person name="Anghel I."/>
            <person name="Soltis D."/>
            <person name="Soltis P."/>
            <person name="Zapata F."/>
        </authorList>
    </citation>
    <scope>NUCLEOTIDE SEQUENCE</scope>
    <source>
        <strain evidence="2">UCBG64.0493</strain>
        <tissue evidence="2">Leaf</tissue>
    </source>
</reference>
<organism evidence="2 3">
    <name type="scientific">Escallonia herrerae</name>
    <dbReference type="NCBI Taxonomy" id="1293975"/>
    <lineage>
        <taxon>Eukaryota</taxon>
        <taxon>Viridiplantae</taxon>
        <taxon>Streptophyta</taxon>
        <taxon>Embryophyta</taxon>
        <taxon>Tracheophyta</taxon>
        <taxon>Spermatophyta</taxon>
        <taxon>Magnoliopsida</taxon>
        <taxon>eudicotyledons</taxon>
        <taxon>Gunneridae</taxon>
        <taxon>Pentapetalae</taxon>
        <taxon>asterids</taxon>
        <taxon>campanulids</taxon>
        <taxon>Escalloniales</taxon>
        <taxon>Escalloniaceae</taxon>
        <taxon>Escallonia</taxon>
    </lineage>
</organism>
<feature type="region of interest" description="Disordered" evidence="1">
    <location>
        <begin position="29"/>
        <end position="59"/>
    </location>
</feature>
<evidence type="ECO:0000313" key="2">
    <source>
        <dbReference type="EMBL" id="KAK3022650.1"/>
    </source>
</evidence>
<proteinExistence type="predicted"/>
<dbReference type="PANTHER" id="PTHR47005:SF5">
    <property type="entry name" value="HEAVY METAL TRANSPORT_DETOXIFICATION SUPERFAMILY PROTEIN"/>
    <property type="match status" value="1"/>
</dbReference>